<dbReference type="PROSITE" id="PS50865">
    <property type="entry name" value="ZF_MYND_2"/>
    <property type="match status" value="1"/>
</dbReference>
<evidence type="ECO:0000313" key="7">
    <source>
        <dbReference type="EMBL" id="KAJ3487846.1"/>
    </source>
</evidence>
<dbReference type="Pfam" id="PF01753">
    <property type="entry name" value="zf-MYND"/>
    <property type="match status" value="1"/>
</dbReference>
<organism evidence="7 8">
    <name type="scientific">Meripilus lineatus</name>
    <dbReference type="NCBI Taxonomy" id="2056292"/>
    <lineage>
        <taxon>Eukaryota</taxon>
        <taxon>Fungi</taxon>
        <taxon>Dikarya</taxon>
        <taxon>Basidiomycota</taxon>
        <taxon>Agaricomycotina</taxon>
        <taxon>Agaricomycetes</taxon>
        <taxon>Polyporales</taxon>
        <taxon>Meripilaceae</taxon>
        <taxon>Meripilus</taxon>
    </lineage>
</organism>
<dbReference type="InterPro" id="IPR002893">
    <property type="entry name" value="Znf_MYND"/>
</dbReference>
<keyword evidence="1" id="KW-0479">Metal-binding</keyword>
<evidence type="ECO:0000256" key="3">
    <source>
        <dbReference type="ARBA" id="ARBA00022833"/>
    </source>
</evidence>
<evidence type="ECO:0000259" key="6">
    <source>
        <dbReference type="PROSITE" id="PS50865"/>
    </source>
</evidence>
<dbReference type="Gene3D" id="6.10.140.2220">
    <property type="match status" value="1"/>
</dbReference>
<protein>
    <recommendedName>
        <fullName evidence="6">MYND-type domain-containing protein</fullName>
    </recommendedName>
</protein>
<sequence length="527" mass="60219">MSTSEEVVLEGDPFEGHRLIPLDEIGGILLRAHQSIDSDERYDFAEETWQIIRREVHIGSDTIHQFCETDLPLVLLEIMQDPKIYVWTMGPASPHYHPRLERYTMNIYNMMIDCCQHMTKSSQDFHESHRGLALKLLEMTPPIWPIIWENRTVLDPGTGKVRFCDGDGPDEGFGGAVFEVIYRVVECARCLFGLDPDAIPRLSLGMAEIVLYIWPSIPTLNIRALCVRLITILIADSRSPVEEYRKVLDKVIPDAQAADRIEKLLTRDICDEALVDQRLATHFLLYRLLIEGTPFFSQGRAPSNNPGHGTLRSIAAACQRQLCSRSDFSQDWEMHNICKGLRIIRTIIKANGPILGTDGNLYDLESVGTLCRVSYHVLIRSVKCNNDDLYEAVVVLFDLYTNVFRYLDVTSLRVGLEKLKLEPQMDSYYVLKQWRIIGSNLGLKYTPYSRLATDPENLNTGEQLCHWSDCLCHETVPHHSLRVCTGCWKALYCSKSCQKRDWKKGGHRVKCAGRSERDPKDDQSEEE</sequence>
<evidence type="ECO:0000256" key="1">
    <source>
        <dbReference type="ARBA" id="ARBA00022723"/>
    </source>
</evidence>
<gene>
    <name evidence="7" type="ORF">NLI96_g3267</name>
</gene>
<comment type="caution">
    <text evidence="7">The sequence shown here is derived from an EMBL/GenBank/DDBJ whole genome shotgun (WGS) entry which is preliminary data.</text>
</comment>
<reference evidence="7" key="1">
    <citation type="submission" date="2022-07" db="EMBL/GenBank/DDBJ databases">
        <title>Genome Sequence of Physisporinus lineatus.</title>
        <authorList>
            <person name="Buettner E."/>
        </authorList>
    </citation>
    <scope>NUCLEOTIDE SEQUENCE</scope>
    <source>
        <strain evidence="7">VT162</strain>
    </source>
</reference>
<keyword evidence="8" id="KW-1185">Reference proteome</keyword>
<evidence type="ECO:0000256" key="5">
    <source>
        <dbReference type="SAM" id="MobiDB-lite"/>
    </source>
</evidence>
<keyword evidence="2 4" id="KW-0863">Zinc-finger</keyword>
<dbReference type="EMBL" id="JANAWD010000081">
    <property type="protein sequence ID" value="KAJ3487846.1"/>
    <property type="molecule type" value="Genomic_DNA"/>
</dbReference>
<name>A0AAD5VCI6_9APHY</name>
<evidence type="ECO:0000256" key="2">
    <source>
        <dbReference type="ARBA" id="ARBA00022771"/>
    </source>
</evidence>
<dbReference type="SUPFAM" id="SSF144232">
    <property type="entry name" value="HIT/MYND zinc finger-like"/>
    <property type="match status" value="1"/>
</dbReference>
<evidence type="ECO:0000256" key="4">
    <source>
        <dbReference type="PROSITE-ProRule" id="PRU00134"/>
    </source>
</evidence>
<evidence type="ECO:0000313" key="8">
    <source>
        <dbReference type="Proteomes" id="UP001212997"/>
    </source>
</evidence>
<accession>A0AAD5VCI6</accession>
<feature type="domain" description="MYND-type" evidence="6">
    <location>
        <begin position="469"/>
        <end position="511"/>
    </location>
</feature>
<feature type="region of interest" description="Disordered" evidence="5">
    <location>
        <begin position="504"/>
        <end position="527"/>
    </location>
</feature>
<proteinExistence type="predicted"/>
<keyword evidence="3" id="KW-0862">Zinc</keyword>
<dbReference type="Proteomes" id="UP001212997">
    <property type="component" value="Unassembled WGS sequence"/>
</dbReference>
<feature type="compositionally biased region" description="Basic and acidic residues" evidence="5">
    <location>
        <begin position="513"/>
        <end position="527"/>
    </location>
</feature>
<dbReference type="GO" id="GO:0008270">
    <property type="term" value="F:zinc ion binding"/>
    <property type="evidence" value="ECO:0007669"/>
    <property type="project" value="UniProtKB-KW"/>
</dbReference>
<dbReference type="AlphaFoldDB" id="A0AAD5VCI6"/>